<evidence type="ECO:0000256" key="7">
    <source>
        <dbReference type="ARBA" id="ARBA00023175"/>
    </source>
</evidence>
<dbReference type="SMART" id="SM00129">
    <property type="entry name" value="KISc"/>
    <property type="match status" value="1"/>
</dbReference>
<keyword evidence="11" id="KW-1185">Reference proteome</keyword>
<comment type="subcellular location">
    <subcellularLocation>
        <location evidence="1">Cytoplasm</location>
        <location evidence="1">Cytoskeleton</location>
        <location evidence="1">Spindle</location>
    </subcellularLocation>
</comment>
<sequence length="381" mass="44073">MREFAAFDSLFLSNARERPDSSDKKPFYVTQSTAAFEPLKLSGNAFPRAGSQKWKDLEGNICSKSSLGLVFFIYGTQSEALHEGDDPTQAFLLPATDQIQEDLEEKEQDDAGLEGFNIEDKPVYEVNRFLDDWSMSWESVLSYRRMKKVFIIYNTIIPTSTLGERLFSQGTLVLRDNRMMISFQHFEEQLLMCSNKGVNDDEDESEVQYSNTLMYEFEMDMSGTQREREKIEGLNHERMFHCLWISFTEIYNEPIYDLFEKLGEKQNGSAYIKNLKEIPVSSVNEAYKLLLIGRKNLHFAATKLNHNSSRSHCIFTVKVIRFCDLRQPKYGRVNILSFCDLERIKKTRHVGSRGEEAGNINASLLVLGRVMKTLRDNQRMK</sequence>
<dbReference type="Proteomes" id="UP000675881">
    <property type="component" value="Chromosome 3"/>
</dbReference>
<dbReference type="GO" id="GO:0005876">
    <property type="term" value="C:spindle microtubule"/>
    <property type="evidence" value="ECO:0007669"/>
    <property type="project" value="TreeGrafter"/>
</dbReference>
<dbReference type="GO" id="GO:0008017">
    <property type="term" value="F:microtubule binding"/>
    <property type="evidence" value="ECO:0007669"/>
    <property type="project" value="InterPro"/>
</dbReference>
<dbReference type="GO" id="GO:0008574">
    <property type="term" value="F:plus-end-directed microtubule motor activity"/>
    <property type="evidence" value="ECO:0007669"/>
    <property type="project" value="TreeGrafter"/>
</dbReference>
<evidence type="ECO:0000256" key="8">
    <source>
        <dbReference type="ARBA" id="ARBA00023212"/>
    </source>
</evidence>
<dbReference type="GO" id="GO:0007018">
    <property type="term" value="P:microtubule-based movement"/>
    <property type="evidence" value="ECO:0007669"/>
    <property type="project" value="InterPro"/>
</dbReference>
<evidence type="ECO:0000256" key="1">
    <source>
        <dbReference type="ARBA" id="ARBA00004186"/>
    </source>
</evidence>
<evidence type="ECO:0000256" key="9">
    <source>
        <dbReference type="PROSITE-ProRule" id="PRU00283"/>
    </source>
</evidence>
<dbReference type="PANTHER" id="PTHR47970">
    <property type="entry name" value="KINESIN-LIKE PROTEIN KIF11"/>
    <property type="match status" value="1"/>
</dbReference>
<evidence type="ECO:0000256" key="5">
    <source>
        <dbReference type="ARBA" id="ARBA00022840"/>
    </source>
</evidence>
<keyword evidence="2" id="KW-0963">Cytoplasm</keyword>
<dbReference type="InterPro" id="IPR001752">
    <property type="entry name" value="Kinesin_motor_dom"/>
</dbReference>
<evidence type="ECO:0000313" key="10">
    <source>
        <dbReference type="EMBL" id="CAF2885246.1"/>
    </source>
</evidence>
<evidence type="ECO:0000256" key="4">
    <source>
        <dbReference type="ARBA" id="ARBA00022741"/>
    </source>
</evidence>
<dbReference type="AlphaFoldDB" id="A0A7R8CPF7"/>
<keyword evidence="3" id="KW-0597">Phosphoprotein</keyword>
<gene>
    <name evidence="10" type="ORF">LSAA_7829</name>
</gene>
<dbReference type="GO" id="GO:0072686">
    <property type="term" value="C:mitotic spindle"/>
    <property type="evidence" value="ECO:0007669"/>
    <property type="project" value="TreeGrafter"/>
</dbReference>
<dbReference type="EMBL" id="HG994582">
    <property type="protein sequence ID" value="CAF2885246.1"/>
    <property type="molecule type" value="Genomic_DNA"/>
</dbReference>
<comment type="similarity">
    <text evidence="9">Belongs to the TRAFAC class myosin-kinesin ATPase superfamily. Kinesin family.</text>
</comment>
<evidence type="ECO:0000256" key="3">
    <source>
        <dbReference type="ARBA" id="ARBA00022553"/>
    </source>
</evidence>
<dbReference type="Gene3D" id="3.40.850.10">
    <property type="entry name" value="Kinesin motor domain"/>
    <property type="match status" value="1"/>
</dbReference>
<dbReference type="InterPro" id="IPR027417">
    <property type="entry name" value="P-loop_NTPase"/>
</dbReference>
<reference evidence="10" key="1">
    <citation type="submission" date="2021-02" db="EMBL/GenBank/DDBJ databases">
        <authorList>
            <person name="Bekaert M."/>
        </authorList>
    </citation>
    <scope>NUCLEOTIDE SEQUENCE</scope>
    <source>
        <strain evidence="10">IoA-00</strain>
    </source>
</reference>
<keyword evidence="4" id="KW-0547">Nucleotide-binding</keyword>
<keyword evidence="8" id="KW-0206">Cytoskeleton</keyword>
<evidence type="ECO:0000313" key="11">
    <source>
        <dbReference type="Proteomes" id="UP000675881"/>
    </source>
</evidence>
<keyword evidence="5" id="KW-0067">ATP-binding</keyword>
<dbReference type="PANTHER" id="PTHR47970:SF29">
    <property type="entry name" value="KINESIN FAMILY MEMBER 20B"/>
    <property type="match status" value="1"/>
</dbReference>
<dbReference type="Pfam" id="PF00225">
    <property type="entry name" value="Kinesin"/>
    <property type="match status" value="1"/>
</dbReference>
<accession>A0A7R8CPF7</accession>
<name>A0A7R8CPF7_LEPSM</name>
<evidence type="ECO:0000256" key="6">
    <source>
        <dbReference type="ARBA" id="ARBA00023054"/>
    </source>
</evidence>
<dbReference type="GO" id="GO:0005524">
    <property type="term" value="F:ATP binding"/>
    <property type="evidence" value="ECO:0007669"/>
    <property type="project" value="UniProtKB-KW"/>
</dbReference>
<dbReference type="InterPro" id="IPR047149">
    <property type="entry name" value="KIF11-like"/>
</dbReference>
<dbReference type="GO" id="GO:0090307">
    <property type="term" value="P:mitotic spindle assembly"/>
    <property type="evidence" value="ECO:0007669"/>
    <property type="project" value="TreeGrafter"/>
</dbReference>
<evidence type="ECO:0000256" key="2">
    <source>
        <dbReference type="ARBA" id="ARBA00022490"/>
    </source>
</evidence>
<organism evidence="10 11">
    <name type="scientific">Lepeophtheirus salmonis</name>
    <name type="common">Salmon louse</name>
    <name type="synonym">Caligus salmonis</name>
    <dbReference type="NCBI Taxonomy" id="72036"/>
    <lineage>
        <taxon>Eukaryota</taxon>
        <taxon>Metazoa</taxon>
        <taxon>Ecdysozoa</taxon>
        <taxon>Arthropoda</taxon>
        <taxon>Crustacea</taxon>
        <taxon>Multicrustacea</taxon>
        <taxon>Hexanauplia</taxon>
        <taxon>Copepoda</taxon>
        <taxon>Siphonostomatoida</taxon>
        <taxon>Caligidae</taxon>
        <taxon>Lepeophtheirus</taxon>
    </lineage>
</organism>
<dbReference type="InterPro" id="IPR036961">
    <property type="entry name" value="Kinesin_motor_dom_sf"/>
</dbReference>
<dbReference type="SUPFAM" id="SSF52540">
    <property type="entry name" value="P-loop containing nucleoside triphosphate hydrolases"/>
    <property type="match status" value="1"/>
</dbReference>
<dbReference type="GO" id="GO:0005634">
    <property type="term" value="C:nucleus"/>
    <property type="evidence" value="ECO:0007669"/>
    <property type="project" value="TreeGrafter"/>
</dbReference>
<comment type="caution">
    <text evidence="9">Lacks conserved residue(s) required for the propagation of feature annotation.</text>
</comment>
<dbReference type="PROSITE" id="PS50067">
    <property type="entry name" value="KINESIN_MOTOR_2"/>
    <property type="match status" value="1"/>
</dbReference>
<proteinExistence type="inferred from homology"/>
<keyword evidence="7" id="KW-0505">Motor protein</keyword>
<protein>
    <submittedName>
        <fullName evidence="10">KIF20</fullName>
    </submittedName>
</protein>
<dbReference type="OrthoDB" id="2403182at2759"/>
<dbReference type="GO" id="GO:0051231">
    <property type="term" value="P:spindle elongation"/>
    <property type="evidence" value="ECO:0007669"/>
    <property type="project" value="TreeGrafter"/>
</dbReference>
<keyword evidence="6" id="KW-0175">Coiled coil</keyword>